<sequence>MNKRIFSLVCIVLYSLLAVLVHCSEQKVFDVGNKSIRGTKERNKSNEKHDIEYKHKTQLKNNNPKDDEDDRGFNCFDICKRNKKIKPIINDVPVTLPYNQIVVTYSNNESLPTVTMRMGQIRREFIPRNQKHLEDILKLQKIFEKLYSNNEFLPMATIHIGKNQPEFIPKNQEHLKDVLQLKESFEKIYSNNESLPMVTMRMGKIQGEFIPKNIFFSKIFLLLKEELEKKASKLKTSE</sequence>
<feature type="domain" description="PYST-C1-like N-terminal" evidence="3">
    <location>
        <begin position="27"/>
        <end position="86"/>
    </location>
</feature>
<dbReference type="AlphaFoldDB" id="V7PD70"/>
<accession>V7PD70</accession>
<feature type="compositionally biased region" description="Basic and acidic residues" evidence="1">
    <location>
        <begin position="39"/>
        <end position="55"/>
    </location>
</feature>
<dbReference type="EMBL" id="KI635800">
    <property type="protein sequence ID" value="ETB57374.1"/>
    <property type="molecule type" value="Genomic_DNA"/>
</dbReference>
<keyword evidence="5" id="KW-1185">Reference proteome</keyword>
<reference evidence="4 5" key="1">
    <citation type="submission" date="2013-11" db="EMBL/GenBank/DDBJ databases">
        <title>The Genome Sequence of Plasmodium yoelii 17X.</title>
        <authorList>
            <consortium name="The Broad Institute Genomics Platform"/>
            <consortium name="The Broad Institute Genome Sequencing Center for Infectious Disease"/>
            <person name="Neafsey D."/>
            <person name="Adams J."/>
            <person name="Walker B."/>
            <person name="Young S.K."/>
            <person name="Zeng Q."/>
            <person name="Gargeya S."/>
            <person name="Fitzgerald M."/>
            <person name="Haas B."/>
            <person name="Abouelleil A."/>
            <person name="Alvarado L."/>
            <person name="Chapman S.B."/>
            <person name="Gainer-Dewar J."/>
            <person name="Goldberg J."/>
            <person name="Griggs A."/>
            <person name="Gujja S."/>
            <person name="Hansen M."/>
            <person name="Howarth C."/>
            <person name="Imamovic A."/>
            <person name="Ireland A."/>
            <person name="Larimer J."/>
            <person name="McCowan C."/>
            <person name="Murphy C."/>
            <person name="Pearson M."/>
            <person name="Poon T.W."/>
            <person name="Priest M."/>
            <person name="Roberts A."/>
            <person name="Saif S."/>
            <person name="Shea T."/>
            <person name="Sykes S."/>
            <person name="Wortman J."/>
            <person name="Nusbaum C."/>
            <person name="Birren B."/>
        </authorList>
    </citation>
    <scope>NUCLEOTIDE SEQUENCE [LARGE SCALE GENOMIC DNA]</scope>
    <source>
        <strain evidence="4 5">17X</strain>
    </source>
</reference>
<organism evidence="4 5">
    <name type="scientific">Plasmodium yoelii 17X</name>
    <dbReference type="NCBI Taxonomy" id="1323249"/>
    <lineage>
        <taxon>Eukaryota</taxon>
        <taxon>Sar</taxon>
        <taxon>Alveolata</taxon>
        <taxon>Apicomplexa</taxon>
        <taxon>Aconoidasida</taxon>
        <taxon>Haemosporida</taxon>
        <taxon>Plasmodiidae</taxon>
        <taxon>Plasmodium</taxon>
        <taxon>Plasmodium (Vinckeia)</taxon>
    </lineage>
</organism>
<name>V7PD70_PLAYE</name>
<keyword evidence="2" id="KW-0732">Signal</keyword>
<evidence type="ECO:0000313" key="4">
    <source>
        <dbReference type="EMBL" id="ETB57374.1"/>
    </source>
</evidence>
<evidence type="ECO:0000313" key="5">
    <source>
        <dbReference type="Proteomes" id="UP000018538"/>
    </source>
</evidence>
<evidence type="ECO:0000259" key="3">
    <source>
        <dbReference type="Pfam" id="PF09690"/>
    </source>
</evidence>
<gene>
    <name evidence="4" type="ORF">YYC_04800</name>
</gene>
<feature type="signal peptide" evidence="2">
    <location>
        <begin position="1"/>
        <end position="23"/>
    </location>
</feature>
<feature type="region of interest" description="Disordered" evidence="1">
    <location>
        <begin position="39"/>
        <end position="67"/>
    </location>
</feature>
<dbReference type="NCBIfam" id="TIGR01601">
    <property type="entry name" value="PYST-C1"/>
    <property type="match status" value="1"/>
</dbReference>
<protein>
    <recommendedName>
        <fullName evidence="3">PYST-C1-like N-terminal domain-containing protein</fullName>
    </recommendedName>
</protein>
<feature type="chain" id="PRO_5004763931" description="PYST-C1-like N-terminal domain-containing protein" evidence="2">
    <location>
        <begin position="24"/>
        <end position="238"/>
    </location>
</feature>
<proteinExistence type="predicted"/>
<dbReference type="InterPro" id="IPR006491">
    <property type="entry name" value="PYST_C2"/>
</dbReference>
<evidence type="ECO:0000256" key="1">
    <source>
        <dbReference type="SAM" id="MobiDB-lite"/>
    </source>
</evidence>
<dbReference type="InterPro" id="IPR006488">
    <property type="entry name" value="PYST-C1_N"/>
</dbReference>
<dbReference type="Pfam" id="PF09690">
    <property type="entry name" value="PYST-C1"/>
    <property type="match status" value="1"/>
</dbReference>
<dbReference type="NCBIfam" id="TIGR01604">
    <property type="entry name" value="PYST-C2"/>
    <property type="match status" value="1"/>
</dbReference>
<evidence type="ECO:0000256" key="2">
    <source>
        <dbReference type="SAM" id="SignalP"/>
    </source>
</evidence>
<dbReference type="Proteomes" id="UP000018538">
    <property type="component" value="Unassembled WGS sequence"/>
</dbReference>